<organism evidence="2">
    <name type="scientific">Tetraselmis sp. GSL018</name>
    <dbReference type="NCBI Taxonomy" id="582737"/>
    <lineage>
        <taxon>Eukaryota</taxon>
        <taxon>Viridiplantae</taxon>
        <taxon>Chlorophyta</taxon>
        <taxon>core chlorophytes</taxon>
        <taxon>Chlorodendrophyceae</taxon>
        <taxon>Chlorodendrales</taxon>
        <taxon>Chlorodendraceae</taxon>
        <taxon>Tetraselmis</taxon>
    </lineage>
</organism>
<proteinExistence type="predicted"/>
<feature type="non-terminal residue" evidence="2">
    <location>
        <position position="82"/>
    </location>
</feature>
<dbReference type="AlphaFoldDB" id="A0A061RXF3"/>
<name>A0A061RXF3_9CHLO</name>
<evidence type="ECO:0000313" key="2">
    <source>
        <dbReference type="EMBL" id="JAC75241.1"/>
    </source>
</evidence>
<gene>
    <name evidence="2" type="ORF">TSPGSL018_23682</name>
</gene>
<feature type="region of interest" description="Disordered" evidence="1">
    <location>
        <begin position="1"/>
        <end position="29"/>
    </location>
</feature>
<accession>A0A061RXF3</accession>
<feature type="compositionally biased region" description="Low complexity" evidence="1">
    <location>
        <begin position="1"/>
        <end position="14"/>
    </location>
</feature>
<sequence>SAAAAPQQANIASAPKERSSGLHGMPTPTLADPVPGAWIRLLLGSSVPIPEHLLPLVYVRNPCACRSFEAAPPPPGLSTQRG</sequence>
<evidence type="ECO:0000256" key="1">
    <source>
        <dbReference type="SAM" id="MobiDB-lite"/>
    </source>
</evidence>
<feature type="non-terminal residue" evidence="2">
    <location>
        <position position="1"/>
    </location>
</feature>
<dbReference type="EMBL" id="GBEZ01010435">
    <property type="protein sequence ID" value="JAC75241.1"/>
    <property type="molecule type" value="Transcribed_RNA"/>
</dbReference>
<protein>
    <submittedName>
        <fullName evidence="2">Uncharacterized protein</fullName>
    </submittedName>
</protein>
<reference evidence="2" key="1">
    <citation type="submission" date="2014-05" db="EMBL/GenBank/DDBJ databases">
        <title>The transcriptome of the halophilic microalga Tetraselmis sp. GSL018 isolated from the Great Salt Lake, Utah.</title>
        <authorList>
            <person name="Jinkerson R.E."/>
            <person name="D'Adamo S."/>
            <person name="Posewitz M.C."/>
        </authorList>
    </citation>
    <scope>NUCLEOTIDE SEQUENCE</scope>
    <source>
        <strain evidence="2">GSL018</strain>
    </source>
</reference>